<keyword evidence="3" id="KW-0646">Protease inhibitor</keyword>
<evidence type="ECO:0000256" key="5">
    <source>
        <dbReference type="ARBA" id="ARBA00023157"/>
    </source>
</evidence>
<dbReference type="AlphaFoldDB" id="A0AAF3FAY2"/>
<dbReference type="SMART" id="SM00131">
    <property type="entry name" value="KU"/>
    <property type="match status" value="1"/>
</dbReference>
<dbReference type="Proteomes" id="UP000887575">
    <property type="component" value="Unassembled WGS sequence"/>
</dbReference>
<evidence type="ECO:0000259" key="7">
    <source>
        <dbReference type="PROSITE" id="PS50279"/>
    </source>
</evidence>
<keyword evidence="2" id="KW-0964">Secreted</keyword>
<dbReference type="CDD" id="cd00109">
    <property type="entry name" value="Kunitz-type"/>
    <property type="match status" value="1"/>
</dbReference>
<feature type="domain" description="BPTI/Kunitz inhibitor" evidence="7">
    <location>
        <begin position="30"/>
        <end position="75"/>
    </location>
</feature>
<feature type="region of interest" description="Disordered" evidence="6">
    <location>
        <begin position="125"/>
        <end position="160"/>
    </location>
</feature>
<feature type="compositionally biased region" description="Low complexity" evidence="6">
    <location>
        <begin position="138"/>
        <end position="150"/>
    </location>
</feature>
<evidence type="ECO:0000313" key="9">
    <source>
        <dbReference type="WBParaSite" id="MBELARI_LOCUS3065"/>
    </source>
</evidence>
<dbReference type="Pfam" id="PF00014">
    <property type="entry name" value="Kunitz_BPTI"/>
    <property type="match status" value="1"/>
</dbReference>
<dbReference type="GO" id="GO:0004867">
    <property type="term" value="F:serine-type endopeptidase inhibitor activity"/>
    <property type="evidence" value="ECO:0007669"/>
    <property type="project" value="UniProtKB-KW"/>
</dbReference>
<dbReference type="PROSITE" id="PS50279">
    <property type="entry name" value="BPTI_KUNITZ_2"/>
    <property type="match status" value="1"/>
</dbReference>
<feature type="region of interest" description="Disordered" evidence="6">
    <location>
        <begin position="299"/>
        <end position="321"/>
    </location>
</feature>
<dbReference type="InterPro" id="IPR050098">
    <property type="entry name" value="TFPI/VKTCI-like"/>
</dbReference>
<evidence type="ECO:0000256" key="2">
    <source>
        <dbReference type="ARBA" id="ARBA00022525"/>
    </source>
</evidence>
<evidence type="ECO:0000313" key="8">
    <source>
        <dbReference type="Proteomes" id="UP000887575"/>
    </source>
</evidence>
<dbReference type="PANTHER" id="PTHR10083:SF381">
    <property type="entry name" value="BPTI_KUNITZ INHIBITOR DOMAIN-CONTAINING PROTEIN"/>
    <property type="match status" value="1"/>
</dbReference>
<keyword evidence="4" id="KW-0722">Serine protease inhibitor</keyword>
<dbReference type="InterPro" id="IPR002223">
    <property type="entry name" value="Kunitz_BPTI"/>
</dbReference>
<evidence type="ECO:0000256" key="4">
    <source>
        <dbReference type="ARBA" id="ARBA00022900"/>
    </source>
</evidence>
<evidence type="ECO:0000256" key="3">
    <source>
        <dbReference type="ARBA" id="ARBA00022690"/>
    </source>
</evidence>
<name>A0AAF3FAY2_9BILA</name>
<keyword evidence="5" id="KW-1015">Disulfide bond</keyword>
<dbReference type="SUPFAM" id="SSF57362">
    <property type="entry name" value="BPTI-like"/>
    <property type="match status" value="1"/>
</dbReference>
<evidence type="ECO:0000256" key="6">
    <source>
        <dbReference type="SAM" id="MobiDB-lite"/>
    </source>
</evidence>
<comment type="subcellular location">
    <subcellularLocation>
        <location evidence="1">Secreted</location>
    </subcellularLocation>
</comment>
<protein>
    <recommendedName>
        <fullName evidence="7">BPTI/Kunitz inhibitor domain-containing protein</fullName>
    </recommendedName>
</protein>
<organism evidence="8 9">
    <name type="scientific">Mesorhabditis belari</name>
    <dbReference type="NCBI Taxonomy" id="2138241"/>
    <lineage>
        <taxon>Eukaryota</taxon>
        <taxon>Metazoa</taxon>
        <taxon>Ecdysozoa</taxon>
        <taxon>Nematoda</taxon>
        <taxon>Chromadorea</taxon>
        <taxon>Rhabditida</taxon>
        <taxon>Rhabditina</taxon>
        <taxon>Rhabditomorpha</taxon>
        <taxon>Rhabditoidea</taxon>
        <taxon>Rhabditidae</taxon>
        <taxon>Mesorhabditinae</taxon>
        <taxon>Mesorhabditis</taxon>
    </lineage>
</organism>
<feature type="compositionally biased region" description="Polar residues" evidence="6">
    <location>
        <begin position="125"/>
        <end position="137"/>
    </location>
</feature>
<accession>A0AAF3FAY2</accession>
<dbReference type="WBParaSite" id="MBELARI_LOCUS3065">
    <property type="protein sequence ID" value="MBELARI_LOCUS3065"/>
    <property type="gene ID" value="MBELARI_LOCUS3065"/>
</dbReference>
<evidence type="ECO:0000256" key="1">
    <source>
        <dbReference type="ARBA" id="ARBA00004613"/>
    </source>
</evidence>
<keyword evidence="8" id="KW-1185">Reference proteome</keyword>
<sequence length="616" mass="69771">MIVTLIDVVSSFTVVVPGMEIASQPKKKYDVGTCEADIERWYFDWTLKRCVCSWWSGCGGNSNRFYSANHCLEICGQFSLGDPLFVQPDWIPVRPQYKDEVWAPKSTIQPIHPLAFLNGQPTTTLNDYRPQIPSNPVQQQQQTRSTVDPVPSDPSPTADYNEIFVNIDYPQATKPFKSDPYFTGKFANEPDFEQFDSDAVLRGQFQPPESTDSISDSKIEEIPFSRRRDELDGAFNRIPFAPDYHDNLLYQKETSIPSALRIGNEGFATGPPIEPEEEYDEVKKLRKVRRAVGIELSKTKRFKRATKKSSSPPGKQKQESTFQYDVQQTLDASNDQIDQPPPIQTTVISLPQKKKRIKGNSRKFEKFEKFEKQRTFGFEAMKVTEKTKSENQFLSEINPTPILMSKNQFQPKKPLISPSPTVSTQEKPEIVEPEHGDFFPQSTTRMPFTEVTSQEMPTEAAAWTRDQTLFHAALPFHLVSTLTPLSRPLKLKAPELAVTTTTETRSRQELETNRVPERSEIPKTPVHYQPSDGIEDLRVVEIVQPTSSPTWTTSTTAQSTKAQATKAPFFRPSTPALPPLTAQRAPKNQVDLWGWIRNAQRQGITTATVNSPTITH</sequence>
<reference evidence="9" key="1">
    <citation type="submission" date="2024-02" db="UniProtKB">
        <authorList>
            <consortium name="WormBaseParasite"/>
        </authorList>
    </citation>
    <scope>IDENTIFICATION</scope>
</reference>
<dbReference type="PANTHER" id="PTHR10083">
    <property type="entry name" value="KUNITZ-TYPE PROTEASE INHIBITOR-RELATED"/>
    <property type="match status" value="1"/>
</dbReference>
<dbReference type="Gene3D" id="4.10.410.10">
    <property type="entry name" value="Pancreatic trypsin inhibitor Kunitz domain"/>
    <property type="match status" value="1"/>
</dbReference>
<dbReference type="GO" id="GO:0005615">
    <property type="term" value="C:extracellular space"/>
    <property type="evidence" value="ECO:0007669"/>
    <property type="project" value="TreeGrafter"/>
</dbReference>
<proteinExistence type="predicted"/>
<dbReference type="InterPro" id="IPR036880">
    <property type="entry name" value="Kunitz_BPTI_sf"/>
</dbReference>